<feature type="non-terminal residue" evidence="1">
    <location>
        <position position="1"/>
    </location>
</feature>
<gene>
    <name evidence="1" type="ORF">DCAF_LOCUS5517</name>
</gene>
<dbReference type="EMBL" id="CAWUPB010000860">
    <property type="protein sequence ID" value="CAK7327801.1"/>
    <property type="molecule type" value="Genomic_DNA"/>
</dbReference>
<feature type="non-terminal residue" evidence="1">
    <location>
        <position position="80"/>
    </location>
</feature>
<protein>
    <submittedName>
        <fullName evidence="1">Uncharacterized protein</fullName>
    </submittedName>
</protein>
<name>A0AAV1R639_9ROSI</name>
<evidence type="ECO:0000313" key="2">
    <source>
        <dbReference type="Proteomes" id="UP001314170"/>
    </source>
</evidence>
<accession>A0AAV1R639</accession>
<dbReference type="Proteomes" id="UP001314170">
    <property type="component" value="Unassembled WGS sequence"/>
</dbReference>
<evidence type="ECO:0000313" key="1">
    <source>
        <dbReference type="EMBL" id="CAK7327801.1"/>
    </source>
</evidence>
<reference evidence="1 2" key="1">
    <citation type="submission" date="2024-01" db="EMBL/GenBank/DDBJ databases">
        <authorList>
            <person name="Waweru B."/>
        </authorList>
    </citation>
    <scope>NUCLEOTIDE SEQUENCE [LARGE SCALE GENOMIC DNA]</scope>
</reference>
<comment type="caution">
    <text evidence="1">The sequence shown here is derived from an EMBL/GenBank/DDBJ whole genome shotgun (WGS) entry which is preliminary data.</text>
</comment>
<proteinExistence type="predicted"/>
<sequence>VGVIEPDEANFPNTIINIMRINNSDTSYRESLLTKYLCLASKIKMVTICPTESKYKRVEAVTLMINNKSDRIESISMRRG</sequence>
<keyword evidence="2" id="KW-1185">Reference proteome</keyword>
<organism evidence="1 2">
    <name type="scientific">Dovyalis caffra</name>
    <dbReference type="NCBI Taxonomy" id="77055"/>
    <lineage>
        <taxon>Eukaryota</taxon>
        <taxon>Viridiplantae</taxon>
        <taxon>Streptophyta</taxon>
        <taxon>Embryophyta</taxon>
        <taxon>Tracheophyta</taxon>
        <taxon>Spermatophyta</taxon>
        <taxon>Magnoliopsida</taxon>
        <taxon>eudicotyledons</taxon>
        <taxon>Gunneridae</taxon>
        <taxon>Pentapetalae</taxon>
        <taxon>rosids</taxon>
        <taxon>fabids</taxon>
        <taxon>Malpighiales</taxon>
        <taxon>Salicaceae</taxon>
        <taxon>Flacourtieae</taxon>
        <taxon>Dovyalis</taxon>
    </lineage>
</organism>
<dbReference type="AlphaFoldDB" id="A0AAV1R639"/>